<gene>
    <name evidence="11" type="ORF">HUG12_11745</name>
</gene>
<protein>
    <recommendedName>
        <fullName evidence="9">Multidrug-efflux transporter</fullName>
    </recommendedName>
</protein>
<reference evidence="11 12" key="1">
    <citation type="submission" date="2020-06" db="EMBL/GenBank/DDBJ databases">
        <title>NJ-3-1, isolated from saline soil.</title>
        <authorList>
            <person name="Cui H.L."/>
            <person name="Shi X."/>
        </authorList>
    </citation>
    <scope>NUCLEOTIDE SEQUENCE [LARGE SCALE GENOMIC DNA]</scope>
    <source>
        <strain evidence="11 12">NJ-3-1</strain>
    </source>
</reference>
<name>A0A7D5QKT8_9EURY</name>
<keyword evidence="2" id="KW-0813">Transport</keyword>
<evidence type="ECO:0000313" key="12">
    <source>
        <dbReference type="Proteomes" id="UP000509626"/>
    </source>
</evidence>
<feature type="transmembrane region" description="Helical" evidence="10">
    <location>
        <begin position="275"/>
        <end position="295"/>
    </location>
</feature>
<dbReference type="Proteomes" id="UP000509626">
    <property type="component" value="Chromosome"/>
</dbReference>
<keyword evidence="5 10" id="KW-0812">Transmembrane</keyword>
<organism evidence="11 12">
    <name type="scientific">Halorarum salinum</name>
    <dbReference type="NCBI Taxonomy" id="2743089"/>
    <lineage>
        <taxon>Archaea</taxon>
        <taxon>Methanobacteriati</taxon>
        <taxon>Methanobacteriota</taxon>
        <taxon>Stenosarchaea group</taxon>
        <taxon>Halobacteria</taxon>
        <taxon>Halobacteriales</taxon>
        <taxon>Haloferacaceae</taxon>
        <taxon>Halorarum</taxon>
    </lineage>
</organism>
<dbReference type="PIRSF" id="PIRSF006603">
    <property type="entry name" value="DinF"/>
    <property type="match status" value="1"/>
</dbReference>
<sequence>MGGFARPLDAIAGVLERFGVIDAERLDETVALAWPRVLTGFAIMSKQAVDLALVGLAVGATAVAGLAYAGAYWQVAKFVGIGLAGGTVSLVSQNYGGGEGDRASLVVEQSVWLALVLSIPIVAGYWLFATPLVGLLGSDPDAVRYGSTYLAFVAPGVLFEFLNLIASRTYAGVGDTFTPMAMRAGGALLNVVLSAALIFGAGLGVAGAAIGTTVSTGVVLCLLAWGMLGREYGLPRLGASPVPLVREGPRFDGVLVRQLIEVSTPLMGRRAAEGLLVFPLLWIASSFGPVVVAAIEVGRRVRALVNCFSWGFSIAASTLVGQRLGAGEEREAEAYGAAIVRLSAVVYLVVVALVVAFATPIAGVFVGGPEAVGAAATFVRVAAVSAVALGVDGSATGVLRGAGDTRWPFLASLIGRYAFALPVALLATATPLGVVGLYLALLLETLVPGVLNLRRFRTNRWKGISRAYRPASEPG</sequence>
<feature type="transmembrane region" description="Helical" evidence="10">
    <location>
        <begin position="342"/>
        <end position="366"/>
    </location>
</feature>
<dbReference type="InterPro" id="IPR002528">
    <property type="entry name" value="MATE_fam"/>
</dbReference>
<feature type="transmembrane region" description="Helical" evidence="10">
    <location>
        <begin position="407"/>
        <end position="429"/>
    </location>
</feature>
<evidence type="ECO:0000256" key="2">
    <source>
        <dbReference type="ARBA" id="ARBA00022448"/>
    </source>
</evidence>
<feature type="transmembrane region" description="Helical" evidence="10">
    <location>
        <begin position="187"/>
        <end position="203"/>
    </location>
</feature>
<evidence type="ECO:0000313" key="11">
    <source>
        <dbReference type="EMBL" id="QLG62365.1"/>
    </source>
</evidence>
<feature type="transmembrane region" description="Helical" evidence="10">
    <location>
        <begin position="110"/>
        <end position="128"/>
    </location>
</feature>
<accession>A0A7D5QKT8</accession>
<evidence type="ECO:0000256" key="7">
    <source>
        <dbReference type="ARBA" id="ARBA00023065"/>
    </source>
</evidence>
<dbReference type="RefSeq" id="WP_179268950.1">
    <property type="nucleotide sequence ID" value="NZ_CP058579.1"/>
</dbReference>
<proteinExistence type="predicted"/>
<dbReference type="AlphaFoldDB" id="A0A7D5QKT8"/>
<dbReference type="GO" id="GO:0006811">
    <property type="term" value="P:monoatomic ion transport"/>
    <property type="evidence" value="ECO:0007669"/>
    <property type="project" value="UniProtKB-KW"/>
</dbReference>
<dbReference type="EMBL" id="CP058579">
    <property type="protein sequence ID" value="QLG62365.1"/>
    <property type="molecule type" value="Genomic_DNA"/>
</dbReference>
<keyword evidence="6 10" id="KW-1133">Transmembrane helix</keyword>
<dbReference type="GO" id="GO:0005886">
    <property type="term" value="C:plasma membrane"/>
    <property type="evidence" value="ECO:0007669"/>
    <property type="project" value="UniProtKB-SubCell"/>
</dbReference>
<dbReference type="PANTHER" id="PTHR43298:SF2">
    <property type="entry name" value="FMN_FAD EXPORTER YEEO-RELATED"/>
    <property type="match status" value="1"/>
</dbReference>
<keyword evidence="8 10" id="KW-0472">Membrane</keyword>
<dbReference type="GeneID" id="56038142"/>
<evidence type="ECO:0000256" key="8">
    <source>
        <dbReference type="ARBA" id="ARBA00023136"/>
    </source>
</evidence>
<dbReference type="InterPro" id="IPR050222">
    <property type="entry name" value="MATE_MdtK"/>
</dbReference>
<feature type="transmembrane region" description="Helical" evidence="10">
    <location>
        <begin position="51"/>
        <end position="72"/>
    </location>
</feature>
<dbReference type="CDD" id="cd13137">
    <property type="entry name" value="MATE_NorM_like"/>
    <property type="match status" value="1"/>
</dbReference>
<dbReference type="InterPro" id="IPR048279">
    <property type="entry name" value="MdtK-like"/>
</dbReference>
<feature type="transmembrane region" description="Helical" evidence="10">
    <location>
        <begin position="435"/>
        <end position="453"/>
    </location>
</feature>
<evidence type="ECO:0000256" key="3">
    <source>
        <dbReference type="ARBA" id="ARBA00022449"/>
    </source>
</evidence>
<evidence type="ECO:0000256" key="1">
    <source>
        <dbReference type="ARBA" id="ARBA00004651"/>
    </source>
</evidence>
<evidence type="ECO:0000256" key="9">
    <source>
        <dbReference type="ARBA" id="ARBA00031636"/>
    </source>
</evidence>
<keyword evidence="3" id="KW-0050">Antiport</keyword>
<comment type="subcellular location">
    <subcellularLocation>
        <location evidence="1">Cell membrane</location>
        <topology evidence="1">Multi-pass membrane protein</topology>
    </subcellularLocation>
</comment>
<dbReference type="GO" id="GO:0015297">
    <property type="term" value="F:antiporter activity"/>
    <property type="evidence" value="ECO:0007669"/>
    <property type="project" value="UniProtKB-KW"/>
</dbReference>
<evidence type="ECO:0000256" key="10">
    <source>
        <dbReference type="SAM" id="Phobius"/>
    </source>
</evidence>
<feature type="transmembrane region" description="Helical" evidence="10">
    <location>
        <begin position="148"/>
        <end position="166"/>
    </location>
</feature>
<evidence type="ECO:0000256" key="4">
    <source>
        <dbReference type="ARBA" id="ARBA00022475"/>
    </source>
</evidence>
<dbReference type="PANTHER" id="PTHR43298">
    <property type="entry name" value="MULTIDRUG RESISTANCE PROTEIN NORM-RELATED"/>
    <property type="match status" value="1"/>
</dbReference>
<keyword evidence="7" id="KW-0406">Ion transport</keyword>
<keyword evidence="4" id="KW-1003">Cell membrane</keyword>
<dbReference type="OrthoDB" id="213143at2157"/>
<evidence type="ECO:0000256" key="5">
    <source>
        <dbReference type="ARBA" id="ARBA00022692"/>
    </source>
</evidence>
<dbReference type="NCBIfam" id="TIGR00797">
    <property type="entry name" value="matE"/>
    <property type="match status" value="1"/>
</dbReference>
<dbReference type="GO" id="GO:0042910">
    <property type="term" value="F:xenobiotic transmembrane transporter activity"/>
    <property type="evidence" value="ECO:0007669"/>
    <property type="project" value="InterPro"/>
</dbReference>
<feature type="transmembrane region" description="Helical" evidence="10">
    <location>
        <begin position="372"/>
        <end position="395"/>
    </location>
</feature>
<dbReference type="Pfam" id="PF01554">
    <property type="entry name" value="MatE"/>
    <property type="match status" value="2"/>
</dbReference>
<evidence type="ECO:0000256" key="6">
    <source>
        <dbReference type="ARBA" id="ARBA00022989"/>
    </source>
</evidence>
<dbReference type="KEGG" id="halu:HUG12_11745"/>
<keyword evidence="12" id="KW-1185">Reference proteome</keyword>